<gene>
    <name evidence="1" type="ORF">I6J18_04060</name>
</gene>
<dbReference type="Pfam" id="PF07722">
    <property type="entry name" value="Peptidase_C26"/>
    <property type="match status" value="1"/>
</dbReference>
<sequence length="249" mass="27625">MDKKPVIGITCAYTKQSLNSEGVYVHHDYHRAVIQAGGIPLLLPAADQPTLNAYFELCDGFILSGGEDIDPAFFGEARHPKLGFVYHDRDAAEFYLTQLLLERKKPFLAICRGIQILNVVCGGSLYQDIPSQLTTAHPHSQITHRSNTFHPVMITENSKLYQIFQKTSLDVNSLHHQSIKAVGKDLETVAVAADGVIEAVEVQNHPFGIGVQWHPESMASKDVLTQQLFQSFIQAAYQNGFSADRLHIS</sequence>
<dbReference type="PANTHER" id="PTHR43235">
    <property type="entry name" value="GLUTAMINE AMIDOTRANSFERASE PB2B2.05-RELATED"/>
    <property type="match status" value="1"/>
</dbReference>
<evidence type="ECO:0000313" key="1">
    <source>
        <dbReference type="EMBL" id="QQT01087.1"/>
    </source>
</evidence>
<dbReference type="GO" id="GO:0033969">
    <property type="term" value="F:gamma-glutamyl-gamma-aminobutyrate hydrolase activity"/>
    <property type="evidence" value="ECO:0007669"/>
    <property type="project" value="TreeGrafter"/>
</dbReference>
<dbReference type="InterPro" id="IPR044668">
    <property type="entry name" value="PuuD-like"/>
</dbReference>
<proteinExistence type="predicted"/>
<dbReference type="AlphaFoldDB" id="A0A974NNT8"/>
<protein>
    <submittedName>
        <fullName evidence="1">Gamma-glutamyl-gamma-aminobutyrate hydrolase family protein</fullName>
    </submittedName>
</protein>
<dbReference type="KEGG" id="ppsr:I6J18_04060"/>
<dbReference type="InterPro" id="IPR029062">
    <property type="entry name" value="Class_I_gatase-like"/>
</dbReference>
<organism evidence="1 2">
    <name type="scientific">Peribacillus psychrosaccharolyticus</name>
    <name type="common">Bacillus psychrosaccharolyticus</name>
    <dbReference type="NCBI Taxonomy" id="1407"/>
    <lineage>
        <taxon>Bacteria</taxon>
        <taxon>Bacillati</taxon>
        <taxon>Bacillota</taxon>
        <taxon>Bacilli</taxon>
        <taxon>Bacillales</taxon>
        <taxon>Bacillaceae</taxon>
        <taxon>Peribacillus</taxon>
    </lineage>
</organism>
<accession>A0A974NNT8</accession>
<dbReference type="Gene3D" id="3.40.50.880">
    <property type="match status" value="1"/>
</dbReference>
<dbReference type="GO" id="GO:0006598">
    <property type="term" value="P:polyamine catabolic process"/>
    <property type="evidence" value="ECO:0007669"/>
    <property type="project" value="TreeGrafter"/>
</dbReference>
<dbReference type="SUPFAM" id="SSF52317">
    <property type="entry name" value="Class I glutamine amidotransferase-like"/>
    <property type="match status" value="1"/>
</dbReference>
<dbReference type="EMBL" id="CP068053">
    <property type="protein sequence ID" value="QQT01087.1"/>
    <property type="molecule type" value="Genomic_DNA"/>
</dbReference>
<dbReference type="InterPro" id="IPR011697">
    <property type="entry name" value="Peptidase_C26"/>
</dbReference>
<keyword evidence="1" id="KW-0378">Hydrolase</keyword>
<keyword evidence="2" id="KW-1185">Reference proteome</keyword>
<dbReference type="RefSeq" id="WP_040375597.1">
    <property type="nucleotide sequence ID" value="NZ_CP068053.1"/>
</dbReference>
<dbReference type="FunFam" id="3.40.50.880:FF:000030">
    <property type="entry name" value="Gamma-glutamyl-gamma-aminobutyrate hydrolase PuuD"/>
    <property type="match status" value="1"/>
</dbReference>
<dbReference type="PROSITE" id="PS51273">
    <property type="entry name" value="GATASE_TYPE_1"/>
    <property type="match status" value="1"/>
</dbReference>
<dbReference type="GO" id="GO:0005829">
    <property type="term" value="C:cytosol"/>
    <property type="evidence" value="ECO:0007669"/>
    <property type="project" value="TreeGrafter"/>
</dbReference>
<reference evidence="1 2" key="1">
    <citation type="submission" date="2021-01" db="EMBL/GenBank/DDBJ databases">
        <title>FDA dAtabase for Regulatory Grade micrObial Sequences (FDA-ARGOS): Supporting development and validation of Infectious Disease Dx tests.</title>
        <authorList>
            <person name="Nelson B."/>
            <person name="Plummer A."/>
            <person name="Tallon L."/>
            <person name="Sadzewicz L."/>
            <person name="Zhao X."/>
            <person name="Boylan J."/>
            <person name="Ott S."/>
            <person name="Bowen H."/>
            <person name="Vavikolanu K."/>
            <person name="Mehta A."/>
            <person name="Aluvathingal J."/>
            <person name="Nadendla S."/>
            <person name="Myers T."/>
            <person name="Yan Y."/>
            <person name="Sichtig H."/>
        </authorList>
    </citation>
    <scope>NUCLEOTIDE SEQUENCE [LARGE SCALE GENOMIC DNA]</scope>
    <source>
        <strain evidence="1 2">FDAARGOS_1161</strain>
    </source>
</reference>
<name>A0A974NNT8_PERPY</name>
<evidence type="ECO:0000313" key="2">
    <source>
        <dbReference type="Proteomes" id="UP000595254"/>
    </source>
</evidence>
<dbReference type="PANTHER" id="PTHR43235:SF1">
    <property type="entry name" value="GLUTAMINE AMIDOTRANSFERASE PB2B2.05-RELATED"/>
    <property type="match status" value="1"/>
</dbReference>
<dbReference type="Proteomes" id="UP000595254">
    <property type="component" value="Chromosome"/>
</dbReference>
<dbReference type="CDD" id="cd01745">
    <property type="entry name" value="GATase1_2"/>
    <property type="match status" value="1"/>
</dbReference>